<evidence type="ECO:0000313" key="2">
    <source>
        <dbReference type="Proteomes" id="UP000828390"/>
    </source>
</evidence>
<reference evidence="1" key="2">
    <citation type="submission" date="2020-11" db="EMBL/GenBank/DDBJ databases">
        <authorList>
            <person name="McCartney M.A."/>
            <person name="Auch B."/>
            <person name="Kono T."/>
            <person name="Mallez S."/>
            <person name="Becker A."/>
            <person name="Gohl D.M."/>
            <person name="Silverstein K.A.T."/>
            <person name="Koren S."/>
            <person name="Bechman K.B."/>
            <person name="Herman A."/>
            <person name="Abrahante J.E."/>
            <person name="Garbe J."/>
        </authorList>
    </citation>
    <scope>NUCLEOTIDE SEQUENCE</scope>
    <source>
        <strain evidence="1">Duluth1</strain>
        <tissue evidence="1">Whole animal</tissue>
    </source>
</reference>
<name>A0A9D4RWY0_DREPO</name>
<dbReference type="Proteomes" id="UP000828390">
    <property type="component" value="Unassembled WGS sequence"/>
</dbReference>
<proteinExistence type="predicted"/>
<protein>
    <submittedName>
        <fullName evidence="1">Uncharacterized protein</fullName>
    </submittedName>
</protein>
<reference evidence="1" key="1">
    <citation type="journal article" date="2019" name="bioRxiv">
        <title>The Genome of the Zebra Mussel, Dreissena polymorpha: A Resource for Invasive Species Research.</title>
        <authorList>
            <person name="McCartney M.A."/>
            <person name="Auch B."/>
            <person name="Kono T."/>
            <person name="Mallez S."/>
            <person name="Zhang Y."/>
            <person name="Obille A."/>
            <person name="Becker A."/>
            <person name="Abrahante J.E."/>
            <person name="Garbe J."/>
            <person name="Badalamenti J.P."/>
            <person name="Herman A."/>
            <person name="Mangelson H."/>
            <person name="Liachko I."/>
            <person name="Sullivan S."/>
            <person name="Sone E.D."/>
            <person name="Koren S."/>
            <person name="Silverstein K.A.T."/>
            <person name="Beckman K.B."/>
            <person name="Gohl D.M."/>
        </authorList>
    </citation>
    <scope>NUCLEOTIDE SEQUENCE</scope>
    <source>
        <strain evidence="1">Duluth1</strain>
        <tissue evidence="1">Whole animal</tissue>
    </source>
</reference>
<comment type="caution">
    <text evidence="1">The sequence shown here is derived from an EMBL/GenBank/DDBJ whole genome shotgun (WGS) entry which is preliminary data.</text>
</comment>
<organism evidence="1 2">
    <name type="scientific">Dreissena polymorpha</name>
    <name type="common">Zebra mussel</name>
    <name type="synonym">Mytilus polymorpha</name>
    <dbReference type="NCBI Taxonomy" id="45954"/>
    <lineage>
        <taxon>Eukaryota</taxon>
        <taxon>Metazoa</taxon>
        <taxon>Spiralia</taxon>
        <taxon>Lophotrochozoa</taxon>
        <taxon>Mollusca</taxon>
        <taxon>Bivalvia</taxon>
        <taxon>Autobranchia</taxon>
        <taxon>Heteroconchia</taxon>
        <taxon>Euheterodonta</taxon>
        <taxon>Imparidentia</taxon>
        <taxon>Neoheterodontei</taxon>
        <taxon>Myida</taxon>
        <taxon>Dreissenoidea</taxon>
        <taxon>Dreissenidae</taxon>
        <taxon>Dreissena</taxon>
    </lineage>
</organism>
<dbReference type="EMBL" id="JAIWYP010000001">
    <property type="protein sequence ID" value="KAH3884054.1"/>
    <property type="molecule type" value="Genomic_DNA"/>
</dbReference>
<accession>A0A9D4RWY0</accession>
<gene>
    <name evidence="1" type="ORF">DPMN_008025</name>
</gene>
<evidence type="ECO:0000313" key="1">
    <source>
        <dbReference type="EMBL" id="KAH3884054.1"/>
    </source>
</evidence>
<sequence length="67" mass="7731">MSSSCLTGTKRVGEPLPSKTRMVLVNFEHYADKLKLLGNRDTLRNNNIRSANDLTDWQRQQIKELNN</sequence>
<dbReference type="AlphaFoldDB" id="A0A9D4RWY0"/>
<keyword evidence="2" id="KW-1185">Reference proteome</keyword>